<dbReference type="InterPro" id="IPR004695">
    <property type="entry name" value="SLAC1/Mae1/Ssu1/TehA"/>
</dbReference>
<comment type="subcellular location">
    <subcellularLocation>
        <location evidence="1">Membrane</location>
        <topology evidence="1">Multi-pass membrane protein</topology>
    </subcellularLocation>
</comment>
<accession>A0ABP9NJ44</accession>
<feature type="transmembrane region" description="Helical" evidence="5">
    <location>
        <begin position="101"/>
        <end position="120"/>
    </location>
</feature>
<feature type="transmembrane region" description="Helical" evidence="5">
    <location>
        <begin position="140"/>
        <end position="161"/>
    </location>
</feature>
<evidence type="ECO:0000256" key="5">
    <source>
        <dbReference type="SAM" id="Phobius"/>
    </source>
</evidence>
<keyword evidence="2 5" id="KW-0812">Transmembrane</keyword>
<evidence type="ECO:0000256" key="3">
    <source>
        <dbReference type="ARBA" id="ARBA00022989"/>
    </source>
</evidence>
<feature type="transmembrane region" description="Helical" evidence="5">
    <location>
        <begin position="36"/>
        <end position="57"/>
    </location>
</feature>
<dbReference type="EMBL" id="BAABJO010000008">
    <property type="protein sequence ID" value="GAA5120247.1"/>
    <property type="molecule type" value="Genomic_DNA"/>
</dbReference>
<keyword evidence="4 5" id="KW-0472">Membrane</keyword>
<proteinExistence type="predicted"/>
<comment type="caution">
    <text evidence="6">The sequence shown here is derived from an EMBL/GenBank/DDBJ whole genome shotgun (WGS) entry which is preliminary data.</text>
</comment>
<evidence type="ECO:0000256" key="4">
    <source>
        <dbReference type="ARBA" id="ARBA00023136"/>
    </source>
</evidence>
<dbReference type="RefSeq" id="WP_345605349.1">
    <property type="nucleotide sequence ID" value="NZ_BAABJO010000008.1"/>
</dbReference>
<protein>
    <submittedName>
        <fullName evidence="6">Uncharacterized protein</fullName>
    </submittedName>
</protein>
<evidence type="ECO:0000256" key="2">
    <source>
        <dbReference type="ARBA" id="ARBA00022692"/>
    </source>
</evidence>
<dbReference type="Proteomes" id="UP001500804">
    <property type="component" value="Unassembled WGS sequence"/>
</dbReference>
<evidence type="ECO:0000313" key="7">
    <source>
        <dbReference type="Proteomes" id="UP001500804"/>
    </source>
</evidence>
<gene>
    <name evidence="6" type="ORF">GCM10023320_27260</name>
</gene>
<dbReference type="InterPro" id="IPR038665">
    <property type="entry name" value="Voltage-dep_anion_channel_sf"/>
</dbReference>
<organism evidence="6 7">
    <name type="scientific">Pseudonocardia adelaidensis</name>
    <dbReference type="NCBI Taxonomy" id="648754"/>
    <lineage>
        <taxon>Bacteria</taxon>
        <taxon>Bacillati</taxon>
        <taxon>Actinomycetota</taxon>
        <taxon>Actinomycetes</taxon>
        <taxon>Pseudonocardiales</taxon>
        <taxon>Pseudonocardiaceae</taxon>
        <taxon>Pseudonocardia</taxon>
    </lineage>
</organism>
<reference evidence="7" key="1">
    <citation type="journal article" date="2019" name="Int. J. Syst. Evol. Microbiol.">
        <title>The Global Catalogue of Microorganisms (GCM) 10K type strain sequencing project: providing services to taxonomists for standard genome sequencing and annotation.</title>
        <authorList>
            <consortium name="The Broad Institute Genomics Platform"/>
            <consortium name="The Broad Institute Genome Sequencing Center for Infectious Disease"/>
            <person name="Wu L."/>
            <person name="Ma J."/>
        </authorList>
    </citation>
    <scope>NUCLEOTIDE SEQUENCE [LARGE SCALE GENOMIC DNA]</scope>
    <source>
        <strain evidence="7">JCM 18302</strain>
    </source>
</reference>
<keyword evidence="3 5" id="KW-1133">Transmembrane helix</keyword>
<dbReference type="Gene3D" id="1.50.10.150">
    <property type="entry name" value="Voltage-dependent anion channel"/>
    <property type="match status" value="1"/>
</dbReference>
<sequence length="327" mass="34375">MNDTTALRSLGPGWFALVMATGIVSTAAARQDQASISVATMLIAVLAYLVPAVLSLLRLRSSPALFRAELSTPSQSFAFFAVVAGSAVLGERLYEQHVEAVGLALLAVAALGWLVLGYAIPTLVIFTPAETGLTTADGTWLLWIVATQGISTATVMVAPSAGALARGGGRGDVGGRPSPSPEACIDCGACESRPAAARRACWRPGRRRARWRRTRRHGAWLPGSGRGPLAVDPGRCTGVEYGYASFLARSGQRLSRCQRRIAAGIIASQARRRRDSESVDRSVVEDGIRASVEPVAAIEVAGDGVRECADAHRQGEHVGQTAPHGSR</sequence>
<evidence type="ECO:0000313" key="6">
    <source>
        <dbReference type="EMBL" id="GAA5120247.1"/>
    </source>
</evidence>
<feature type="transmembrane region" description="Helical" evidence="5">
    <location>
        <begin position="12"/>
        <end position="29"/>
    </location>
</feature>
<keyword evidence="7" id="KW-1185">Reference proteome</keyword>
<evidence type="ECO:0000256" key="1">
    <source>
        <dbReference type="ARBA" id="ARBA00004141"/>
    </source>
</evidence>
<feature type="transmembrane region" description="Helical" evidence="5">
    <location>
        <begin position="77"/>
        <end position="94"/>
    </location>
</feature>
<dbReference type="Pfam" id="PF03595">
    <property type="entry name" value="SLAC1"/>
    <property type="match status" value="1"/>
</dbReference>
<name>A0ABP9NJ44_9PSEU</name>